<accession>A0ABV6D2C9</accession>
<dbReference type="InterPro" id="IPR052519">
    <property type="entry name" value="Euk-type_GlcNAc_Kinase"/>
</dbReference>
<dbReference type="CDD" id="cd24082">
    <property type="entry name" value="ASKHA_NBD_GspK-like"/>
    <property type="match status" value="1"/>
</dbReference>
<sequence length="304" mass="30921">MARDGHCPQFLVAVDGGATGTRVRVCDAGGRPLGEGRAGPSSLTLGVPAAWESVLAAMRAAFAAAGAGAPEEGAIRLAAGLAGALCAENRAAFREHSPLSGAELTIVTDGYASLIGAFAGAPGVAVAVGTGVTAYALHPGGEVVQASGWGFPVGDEGGGAWIGHRALQAYLKWRDGRRTAPSRLFETLPERLGASLGDIQAWLRKARSTEYAALAPLVVAAAADRDALAEEILREGAAEIAETIDAIDVSTAGLPIALLGGLAEVFGPRLPERHRARLVAPRGNALDGLVRLLLDRSMRSGGAS</sequence>
<dbReference type="SUPFAM" id="SSF53067">
    <property type="entry name" value="Actin-like ATPase domain"/>
    <property type="match status" value="2"/>
</dbReference>
<reference evidence="2 3" key="1">
    <citation type="submission" date="2024-09" db="EMBL/GenBank/DDBJ databases">
        <authorList>
            <person name="Sun Q."/>
            <person name="Mori K."/>
        </authorList>
    </citation>
    <scope>NUCLEOTIDE SEQUENCE [LARGE SCALE GENOMIC DNA]</scope>
    <source>
        <strain evidence="2 3">CCM 8543</strain>
    </source>
</reference>
<dbReference type="PANTHER" id="PTHR43190">
    <property type="entry name" value="N-ACETYL-D-GLUCOSAMINE KINASE"/>
    <property type="match status" value="1"/>
</dbReference>
<dbReference type="Pfam" id="PF01869">
    <property type="entry name" value="BcrAD_BadFG"/>
    <property type="match status" value="1"/>
</dbReference>
<dbReference type="InterPro" id="IPR043129">
    <property type="entry name" value="ATPase_NBD"/>
</dbReference>
<proteinExistence type="predicted"/>
<evidence type="ECO:0000313" key="3">
    <source>
        <dbReference type="Proteomes" id="UP001589755"/>
    </source>
</evidence>
<dbReference type="Proteomes" id="UP001589755">
    <property type="component" value="Unassembled WGS sequence"/>
</dbReference>
<dbReference type="RefSeq" id="WP_261519014.1">
    <property type="nucleotide sequence ID" value="NZ_JAODNW010000002.1"/>
</dbReference>
<dbReference type="EMBL" id="JBHLXD010000001">
    <property type="protein sequence ID" value="MFC0206805.1"/>
    <property type="molecule type" value="Genomic_DNA"/>
</dbReference>
<feature type="domain" description="ATPase BadF/BadG/BcrA/BcrD type" evidence="1">
    <location>
        <begin position="14"/>
        <end position="264"/>
    </location>
</feature>
<keyword evidence="3" id="KW-1185">Reference proteome</keyword>
<evidence type="ECO:0000259" key="1">
    <source>
        <dbReference type="Pfam" id="PF01869"/>
    </source>
</evidence>
<dbReference type="PANTHER" id="PTHR43190:SF3">
    <property type="entry name" value="N-ACETYL-D-GLUCOSAMINE KINASE"/>
    <property type="match status" value="1"/>
</dbReference>
<name>A0ABV6D2C9_9HYPH</name>
<evidence type="ECO:0000313" key="2">
    <source>
        <dbReference type="EMBL" id="MFC0206805.1"/>
    </source>
</evidence>
<dbReference type="Gene3D" id="3.30.420.40">
    <property type="match status" value="2"/>
</dbReference>
<gene>
    <name evidence="2" type="ORF">ACFFJ2_00145</name>
</gene>
<organism evidence="2 3">
    <name type="scientific">Chelativorans intermedius</name>
    <dbReference type="NCBI Taxonomy" id="515947"/>
    <lineage>
        <taxon>Bacteria</taxon>
        <taxon>Pseudomonadati</taxon>
        <taxon>Pseudomonadota</taxon>
        <taxon>Alphaproteobacteria</taxon>
        <taxon>Hyphomicrobiales</taxon>
        <taxon>Phyllobacteriaceae</taxon>
        <taxon>Chelativorans</taxon>
    </lineage>
</organism>
<protein>
    <submittedName>
        <fullName evidence="2">BadF/BadG/BcrA/BcrD ATPase family protein</fullName>
    </submittedName>
</protein>
<dbReference type="InterPro" id="IPR002731">
    <property type="entry name" value="ATPase_BadF"/>
</dbReference>
<comment type="caution">
    <text evidence="2">The sequence shown here is derived from an EMBL/GenBank/DDBJ whole genome shotgun (WGS) entry which is preliminary data.</text>
</comment>